<proteinExistence type="inferred from homology"/>
<dbReference type="InterPro" id="IPR011251">
    <property type="entry name" value="Luciferase-like_dom"/>
</dbReference>
<dbReference type="GO" id="GO:0016705">
    <property type="term" value="F:oxidoreductase activity, acting on paired donors, with incorporation or reduction of molecular oxygen"/>
    <property type="evidence" value="ECO:0007669"/>
    <property type="project" value="InterPro"/>
</dbReference>
<dbReference type="PANTHER" id="PTHR30011">
    <property type="entry name" value="ALKANESULFONATE MONOOXYGENASE-RELATED"/>
    <property type="match status" value="1"/>
</dbReference>
<evidence type="ECO:0000313" key="9">
    <source>
        <dbReference type="Proteomes" id="UP000181942"/>
    </source>
</evidence>
<evidence type="ECO:0000259" key="7">
    <source>
        <dbReference type="Pfam" id="PF00296"/>
    </source>
</evidence>
<feature type="binding site" evidence="6">
    <location>
        <position position="68"/>
    </location>
    <ligand>
        <name>FMN</name>
        <dbReference type="ChEBI" id="CHEBI:58210"/>
    </ligand>
</feature>
<evidence type="ECO:0000256" key="5">
    <source>
        <dbReference type="ARBA" id="ARBA00033748"/>
    </source>
</evidence>
<feature type="domain" description="Luciferase-like" evidence="7">
    <location>
        <begin position="46"/>
        <end position="335"/>
    </location>
</feature>
<dbReference type="InterPro" id="IPR036661">
    <property type="entry name" value="Luciferase-like_sf"/>
</dbReference>
<evidence type="ECO:0000313" key="8">
    <source>
        <dbReference type="EMBL" id="SFE38195.1"/>
    </source>
</evidence>
<accession>A0A1I2A2H5</accession>
<name>A0A1I2A2H5_9ACTN</name>
<dbReference type="SUPFAM" id="SSF51679">
    <property type="entry name" value="Bacterial luciferase-like"/>
    <property type="match status" value="1"/>
</dbReference>
<comment type="similarity">
    <text evidence="5">Belongs to the NtaA/SnaA/DszA monooxygenase family.</text>
</comment>
<evidence type="ECO:0000256" key="4">
    <source>
        <dbReference type="ARBA" id="ARBA00023033"/>
    </source>
</evidence>
<dbReference type="Proteomes" id="UP000181942">
    <property type="component" value="Unassembled WGS sequence"/>
</dbReference>
<dbReference type="Pfam" id="PF00296">
    <property type="entry name" value="Bac_luciferase"/>
    <property type="match status" value="1"/>
</dbReference>
<feature type="binding site" evidence="6">
    <location>
        <position position="112"/>
    </location>
    <ligand>
        <name>FMN</name>
        <dbReference type="ChEBI" id="CHEBI:58210"/>
    </ligand>
</feature>
<dbReference type="OrthoDB" id="3265338at2"/>
<keyword evidence="1 6" id="KW-0285">Flavoprotein</keyword>
<protein>
    <submittedName>
        <fullName evidence="8">Flavin-dependent oxidoreductase, luciferase family (Includes alkanesulfonate monooxygenase SsuD and methylene tetrahydromethanopterin reductase)</fullName>
    </submittedName>
</protein>
<evidence type="ECO:0000256" key="2">
    <source>
        <dbReference type="ARBA" id="ARBA00022643"/>
    </source>
</evidence>
<sequence>MSASSSLPDSSPSSPHLHLAVALDGAGWHPAAWREPVARPRELLTAGYWTDLVTEAERGLLDFVTIEDALGLQSSHLTEPDSRTDQVRGRLDAVLIAARVAPLTSHIGLVPTAVVTHTEPFHLSKAIATLDYVSTGRAGVRVQVSARAHEAAHFGRRTLPPLRIEDLDSPALRELTTDLFDEAADYVEAVRRLWDSWEDDAEIRDVATGRFVDRDKLHYIDFEGKHFSVKGPSITPRPPQGQPIVSALAHATVPYRLVARAADIGYVTPHDAGQARAIVAEIRAERTAAGRADEPLHLFGDLVVFLDDDPAAAAARRERLDALAGYPYTGDARIFTGTPAQLADLLQELGEEGLSGFRLRPAVLGHDLPAVTQGLVPELQRRGVFRQSYESDTLRGLLGLSRPANRYAATA</sequence>
<keyword evidence="3" id="KW-0560">Oxidoreductase</keyword>
<dbReference type="Gene3D" id="3.20.20.30">
    <property type="entry name" value="Luciferase-like domain"/>
    <property type="match status" value="1"/>
</dbReference>
<dbReference type="InterPro" id="IPR051260">
    <property type="entry name" value="Diverse_substr_monoxygenases"/>
</dbReference>
<dbReference type="AlphaFoldDB" id="A0A1I2A2H5"/>
<dbReference type="EMBL" id="FONR01000001">
    <property type="protein sequence ID" value="SFE38195.1"/>
    <property type="molecule type" value="Genomic_DNA"/>
</dbReference>
<organism evidence="8 9">
    <name type="scientific">Streptomyces mirabilis</name>
    <dbReference type="NCBI Taxonomy" id="68239"/>
    <lineage>
        <taxon>Bacteria</taxon>
        <taxon>Bacillati</taxon>
        <taxon>Actinomycetota</taxon>
        <taxon>Actinomycetes</taxon>
        <taxon>Kitasatosporales</taxon>
        <taxon>Streptomycetaceae</taxon>
        <taxon>Streptomyces</taxon>
    </lineage>
</organism>
<dbReference type="RefSeq" id="WP_075025662.1">
    <property type="nucleotide sequence ID" value="NZ_FONR01000001.1"/>
</dbReference>
<evidence type="ECO:0000256" key="6">
    <source>
        <dbReference type="PIRSR" id="PIRSR000337-1"/>
    </source>
</evidence>
<keyword evidence="4 8" id="KW-0503">Monooxygenase</keyword>
<dbReference type="InterPro" id="IPR016215">
    <property type="entry name" value="NTA_MOA"/>
</dbReference>
<dbReference type="PANTHER" id="PTHR30011:SF16">
    <property type="entry name" value="C2H2 FINGER DOMAIN TRANSCRIPTION FACTOR (EUROFUNG)-RELATED"/>
    <property type="match status" value="1"/>
</dbReference>
<evidence type="ECO:0000256" key="1">
    <source>
        <dbReference type="ARBA" id="ARBA00022630"/>
    </source>
</evidence>
<dbReference type="STRING" id="68239.GCA_000745715_01661"/>
<reference evidence="8 9" key="1">
    <citation type="submission" date="2016-10" db="EMBL/GenBank/DDBJ databases">
        <authorList>
            <person name="de Groot N.N."/>
        </authorList>
    </citation>
    <scope>NUCLEOTIDE SEQUENCE [LARGE SCALE GENOMIC DNA]</scope>
    <source>
        <strain evidence="8 9">OK461</strain>
    </source>
</reference>
<keyword evidence="2 6" id="KW-0288">FMN</keyword>
<gene>
    <name evidence="8" type="ORF">SAMN02787118_101529</name>
</gene>
<evidence type="ECO:0000256" key="3">
    <source>
        <dbReference type="ARBA" id="ARBA00023002"/>
    </source>
</evidence>
<dbReference type="GO" id="GO:0004497">
    <property type="term" value="F:monooxygenase activity"/>
    <property type="evidence" value="ECO:0007669"/>
    <property type="project" value="UniProtKB-KW"/>
</dbReference>
<dbReference type="PIRSF" id="PIRSF000337">
    <property type="entry name" value="NTA_MOA"/>
    <property type="match status" value="1"/>
</dbReference>